<dbReference type="GO" id="GO:0016787">
    <property type="term" value="F:hydrolase activity"/>
    <property type="evidence" value="ECO:0007669"/>
    <property type="project" value="UniProtKB-KW"/>
</dbReference>
<dbReference type="GO" id="GO:0004519">
    <property type="term" value="F:endonuclease activity"/>
    <property type="evidence" value="ECO:0007669"/>
    <property type="project" value="UniProtKB-KW"/>
</dbReference>
<dbReference type="PANTHER" id="PTHR34039">
    <property type="entry name" value="UPF0102 PROTEIN YRAN"/>
    <property type="match status" value="1"/>
</dbReference>
<dbReference type="Pfam" id="PF02021">
    <property type="entry name" value="UPF0102"/>
    <property type="match status" value="1"/>
</dbReference>
<accession>A0A1R4JBU9</accession>
<dbReference type="NCBIfam" id="NF009154">
    <property type="entry name" value="PRK12497.3-3"/>
    <property type="match status" value="1"/>
</dbReference>
<keyword evidence="3" id="KW-0540">Nuclease</keyword>
<dbReference type="HAMAP" id="MF_00048">
    <property type="entry name" value="UPF0102"/>
    <property type="match status" value="1"/>
</dbReference>
<protein>
    <recommendedName>
        <fullName evidence="2">UPF0102 protein FM119_06640</fullName>
    </recommendedName>
</protein>
<dbReference type="OrthoDB" id="9794876at2"/>
<dbReference type="InterPro" id="IPR011335">
    <property type="entry name" value="Restrct_endonuc-II-like"/>
</dbReference>
<reference evidence="4" key="1">
    <citation type="submission" date="2017-02" db="EMBL/GenBank/DDBJ databases">
        <authorList>
            <person name="Dridi B."/>
        </authorList>
    </citation>
    <scope>NUCLEOTIDE SEQUENCE [LARGE SCALE GENOMIC DNA]</scope>
    <source>
        <strain evidence="4">EB411</strain>
    </source>
</reference>
<dbReference type="PANTHER" id="PTHR34039:SF1">
    <property type="entry name" value="UPF0102 PROTEIN YRAN"/>
    <property type="match status" value="1"/>
</dbReference>
<dbReference type="EMBL" id="FUKR01000036">
    <property type="protein sequence ID" value="SJN29527.1"/>
    <property type="molecule type" value="Genomic_DNA"/>
</dbReference>
<dbReference type="InterPro" id="IPR003509">
    <property type="entry name" value="UPF0102_YraN-like"/>
</dbReference>
<evidence type="ECO:0000256" key="1">
    <source>
        <dbReference type="ARBA" id="ARBA00006738"/>
    </source>
</evidence>
<proteinExistence type="inferred from homology"/>
<dbReference type="InterPro" id="IPR011856">
    <property type="entry name" value="tRNA_endonuc-like_dom_sf"/>
</dbReference>
<keyword evidence="3" id="KW-0255">Endonuclease</keyword>
<dbReference type="SUPFAM" id="SSF52980">
    <property type="entry name" value="Restriction endonuclease-like"/>
    <property type="match status" value="1"/>
</dbReference>
<dbReference type="AlphaFoldDB" id="A0A1R4JBU9"/>
<organism evidence="3 4">
    <name type="scientific">Mycetocola reblochoni REB411</name>
    <dbReference type="NCBI Taxonomy" id="1255698"/>
    <lineage>
        <taxon>Bacteria</taxon>
        <taxon>Bacillati</taxon>
        <taxon>Actinomycetota</taxon>
        <taxon>Actinomycetes</taxon>
        <taxon>Micrococcales</taxon>
        <taxon>Microbacteriaceae</taxon>
        <taxon>Mycetocola</taxon>
    </lineage>
</organism>
<gene>
    <name evidence="3" type="ORF">FM119_06640</name>
</gene>
<comment type="similarity">
    <text evidence="1 2">Belongs to the UPF0102 family.</text>
</comment>
<dbReference type="GO" id="GO:0003676">
    <property type="term" value="F:nucleic acid binding"/>
    <property type="evidence" value="ECO:0007669"/>
    <property type="project" value="InterPro"/>
</dbReference>
<dbReference type="Gene3D" id="3.40.1350.10">
    <property type="match status" value="1"/>
</dbReference>
<evidence type="ECO:0000313" key="4">
    <source>
        <dbReference type="Proteomes" id="UP000196778"/>
    </source>
</evidence>
<evidence type="ECO:0000313" key="3">
    <source>
        <dbReference type="EMBL" id="SJN29527.1"/>
    </source>
</evidence>
<dbReference type="Proteomes" id="UP000196778">
    <property type="component" value="Unassembled WGS sequence"/>
</dbReference>
<evidence type="ECO:0000256" key="2">
    <source>
        <dbReference type="HAMAP-Rule" id="MF_00048"/>
    </source>
</evidence>
<sequence>MQTRIETGRWGEDRAADYLRSLGYTVIARNWRGAAGEVDIVAALGGRTAIVEVKTRRGTGFGHPLEAITPIKLHRLRVLAAQWGRENPGHGPLRIDAVAVVGTPASWRIEHLTAIG</sequence>
<dbReference type="RefSeq" id="WP_087136895.1">
    <property type="nucleotide sequence ID" value="NZ_FUKR01000036.1"/>
</dbReference>
<dbReference type="CDD" id="cd20736">
    <property type="entry name" value="PoNe_Nuclease"/>
    <property type="match status" value="1"/>
</dbReference>
<name>A0A1R4JBU9_9MICO</name>
<keyword evidence="4" id="KW-1185">Reference proteome</keyword>
<keyword evidence="3" id="KW-0378">Hydrolase</keyword>